<evidence type="ECO:0000313" key="2">
    <source>
        <dbReference type="Proteomes" id="UP000005408"/>
    </source>
</evidence>
<sequence>MVPLNSKCKSSNMVLTGGKSEAPRLVVVTNGDECVSTCNVVGDGVGMNVGHNIKEALNILIFPYYALDLTYPKQHQLVGFLQHYVLQDRKNYQLPQIFQKG</sequence>
<dbReference type="Proteomes" id="UP000005408">
    <property type="component" value="Unassembled WGS sequence"/>
</dbReference>
<keyword evidence="2" id="KW-1185">Reference proteome</keyword>
<accession>A0A8W8MHC0</accession>
<evidence type="ECO:0000313" key="1">
    <source>
        <dbReference type="EnsemblMetazoa" id="G33008.1:cds"/>
    </source>
</evidence>
<dbReference type="AlphaFoldDB" id="A0A8W8MHC0"/>
<dbReference type="EnsemblMetazoa" id="G33008.1">
    <property type="protein sequence ID" value="G33008.1:cds"/>
    <property type="gene ID" value="G33008"/>
</dbReference>
<reference evidence="1" key="1">
    <citation type="submission" date="2022-08" db="UniProtKB">
        <authorList>
            <consortium name="EnsemblMetazoa"/>
        </authorList>
    </citation>
    <scope>IDENTIFICATION</scope>
    <source>
        <strain evidence="1">05x7-T-G4-1.051#20</strain>
    </source>
</reference>
<proteinExistence type="predicted"/>
<organism evidence="1 2">
    <name type="scientific">Magallana gigas</name>
    <name type="common">Pacific oyster</name>
    <name type="synonym">Crassostrea gigas</name>
    <dbReference type="NCBI Taxonomy" id="29159"/>
    <lineage>
        <taxon>Eukaryota</taxon>
        <taxon>Metazoa</taxon>
        <taxon>Spiralia</taxon>
        <taxon>Lophotrochozoa</taxon>
        <taxon>Mollusca</taxon>
        <taxon>Bivalvia</taxon>
        <taxon>Autobranchia</taxon>
        <taxon>Pteriomorphia</taxon>
        <taxon>Ostreida</taxon>
        <taxon>Ostreoidea</taxon>
        <taxon>Ostreidae</taxon>
        <taxon>Magallana</taxon>
    </lineage>
</organism>
<name>A0A8W8MHC0_MAGGI</name>
<protein>
    <submittedName>
        <fullName evidence="1">Uncharacterized protein</fullName>
    </submittedName>
</protein>